<accession>A0AAI8KCC7</accession>
<evidence type="ECO:0000313" key="2">
    <source>
        <dbReference type="EMBL" id="AXO88899.1"/>
    </source>
</evidence>
<organism evidence="2 3">
    <name type="scientific">Pseudomonas parafulva</name>
    <dbReference type="NCBI Taxonomy" id="157782"/>
    <lineage>
        <taxon>Bacteria</taxon>
        <taxon>Pseudomonadati</taxon>
        <taxon>Pseudomonadota</taxon>
        <taxon>Gammaproteobacteria</taxon>
        <taxon>Pseudomonadales</taxon>
        <taxon>Pseudomonadaceae</taxon>
        <taxon>Pseudomonas</taxon>
    </lineage>
</organism>
<feature type="transmembrane region" description="Helical" evidence="1">
    <location>
        <begin position="98"/>
        <end position="121"/>
    </location>
</feature>
<proteinExistence type="predicted"/>
<reference evidence="2 3" key="1">
    <citation type="submission" date="2018-08" db="EMBL/GenBank/DDBJ databases">
        <authorList>
            <person name="Lee Y."/>
            <person name="Kakembo D."/>
        </authorList>
    </citation>
    <scope>NUCLEOTIDE SEQUENCE [LARGE SCALE GENOMIC DNA]</scope>
    <source>
        <strain evidence="2 3">JBCS1880</strain>
    </source>
</reference>
<keyword evidence="1" id="KW-1133">Transmembrane helix</keyword>
<keyword evidence="1" id="KW-0812">Transmembrane</keyword>
<name>A0AAI8KCC7_9PSED</name>
<keyword evidence="3" id="KW-1185">Reference proteome</keyword>
<dbReference type="Proteomes" id="UP000258127">
    <property type="component" value="Chromosome"/>
</dbReference>
<sequence length="145" mass="16078">MWTPSQYRRLVRASGVYDFAITVAFATPWTFVLLHGWLTALHATLGLSGNLPAFEPVQMMMANLMGSIVCVWAWLRIRHPELRLGRYDAVGRLLFASWQVYALLHGATALIGAILALELLWAGAQLLPIRAIERPAVVDEGPQLA</sequence>
<evidence type="ECO:0000313" key="3">
    <source>
        <dbReference type="Proteomes" id="UP000258127"/>
    </source>
</evidence>
<dbReference type="EMBL" id="CP031641">
    <property type="protein sequence ID" value="AXO88899.1"/>
    <property type="molecule type" value="Genomic_DNA"/>
</dbReference>
<gene>
    <name evidence="2" type="ORF">DZC75_13160</name>
</gene>
<evidence type="ECO:0000256" key="1">
    <source>
        <dbReference type="SAM" id="Phobius"/>
    </source>
</evidence>
<keyword evidence="1" id="KW-0472">Membrane</keyword>
<feature type="transmembrane region" description="Helical" evidence="1">
    <location>
        <begin position="57"/>
        <end position="77"/>
    </location>
</feature>
<protein>
    <submittedName>
        <fullName evidence="2">Uncharacterized protein</fullName>
    </submittedName>
</protein>
<dbReference type="RefSeq" id="WP_116888530.1">
    <property type="nucleotide sequence ID" value="NZ_CP031641.1"/>
</dbReference>
<dbReference type="AlphaFoldDB" id="A0AAI8KCC7"/>
<feature type="transmembrane region" description="Helical" evidence="1">
    <location>
        <begin position="16"/>
        <end position="37"/>
    </location>
</feature>